<proteinExistence type="predicted"/>
<organism evidence="1 2">
    <name type="scientific">Lachancea meyersii CBS 8951</name>
    <dbReference type="NCBI Taxonomy" id="1266667"/>
    <lineage>
        <taxon>Eukaryota</taxon>
        <taxon>Fungi</taxon>
        <taxon>Dikarya</taxon>
        <taxon>Ascomycota</taxon>
        <taxon>Saccharomycotina</taxon>
        <taxon>Saccharomycetes</taxon>
        <taxon>Saccharomycetales</taxon>
        <taxon>Saccharomycetaceae</taxon>
        <taxon>Lachancea</taxon>
    </lineage>
</organism>
<sequence>MLKQLINASRFELISSYKVPEFVNSYAGLTVLSRKVVLARLFLSPALYTAAAIDPAFQLSGMGMSCLKQFRVDHVPQCTFFCVSKLSSLAWYSVRCHMCHGLFLETTIKQESSITYQHPHYDEVALNHNANSLTTAILIPQCLVINVVHGMSEKSTYSFNIPDTLLN</sequence>
<gene>
    <name evidence="1" type="ORF">LAME_0H14268G</name>
</gene>
<evidence type="ECO:0000313" key="2">
    <source>
        <dbReference type="Proteomes" id="UP000191144"/>
    </source>
</evidence>
<keyword evidence="2" id="KW-1185">Reference proteome</keyword>
<accession>A0A1G4KHN0</accession>
<dbReference type="AlphaFoldDB" id="A0A1G4KHN0"/>
<reference evidence="2" key="1">
    <citation type="submission" date="2016-03" db="EMBL/GenBank/DDBJ databases">
        <authorList>
            <person name="Devillers Hugo."/>
        </authorList>
    </citation>
    <scope>NUCLEOTIDE SEQUENCE [LARGE SCALE GENOMIC DNA]</scope>
</reference>
<dbReference type="EMBL" id="LT598480">
    <property type="protein sequence ID" value="SCV03916.1"/>
    <property type="molecule type" value="Genomic_DNA"/>
</dbReference>
<evidence type="ECO:0000313" key="1">
    <source>
        <dbReference type="EMBL" id="SCV03916.1"/>
    </source>
</evidence>
<protein>
    <submittedName>
        <fullName evidence="1">LAME_0H14268g1_1</fullName>
    </submittedName>
</protein>
<dbReference type="Proteomes" id="UP000191144">
    <property type="component" value="Chromosome H"/>
</dbReference>
<name>A0A1G4KHN0_9SACH</name>